<evidence type="ECO:0000259" key="1">
    <source>
        <dbReference type="Pfam" id="PF05838"/>
    </source>
</evidence>
<dbReference type="SUPFAM" id="SSF53955">
    <property type="entry name" value="Lysozyme-like"/>
    <property type="match status" value="1"/>
</dbReference>
<dbReference type="InterPro" id="IPR008565">
    <property type="entry name" value="TtsA-like_GH18_dom"/>
</dbReference>
<name>A0A3S4Z3M4_MANHA</name>
<protein>
    <submittedName>
        <fullName evidence="2">Predicted lysozyme (DUF847)</fullName>
    </submittedName>
</protein>
<dbReference type="Pfam" id="PF05838">
    <property type="entry name" value="Glyco_hydro_108"/>
    <property type="match status" value="1"/>
</dbReference>
<evidence type="ECO:0000313" key="3">
    <source>
        <dbReference type="Proteomes" id="UP000271188"/>
    </source>
</evidence>
<organism evidence="2 3">
    <name type="scientific">Mannheimia haemolytica</name>
    <name type="common">Pasteurella haemolytica</name>
    <dbReference type="NCBI Taxonomy" id="75985"/>
    <lineage>
        <taxon>Bacteria</taxon>
        <taxon>Pseudomonadati</taxon>
        <taxon>Pseudomonadota</taxon>
        <taxon>Gammaproteobacteria</taxon>
        <taxon>Pasteurellales</taxon>
        <taxon>Pasteurellaceae</taxon>
        <taxon>Mannheimia</taxon>
    </lineage>
</organism>
<feature type="domain" description="TtsA-like Glycoside hydrolase family 108" evidence="1">
    <location>
        <begin position="19"/>
        <end position="98"/>
    </location>
</feature>
<sequence>MTEPIKNKATIADFNLAFDRLLGHEGGYTNDKNDKGGETNWGVTIHTARANGYTGSMRAMTREQAKQIYLKAFWQRYNCEKFAPEIAFQFFDAAVNHGFGNAARMLQRAVGVADDGVIGKITLAAIERHSVADVGTLFIAERVEFFTKLDDFSRYGKGWIRRMANNLRYFAKDTIED</sequence>
<accession>A0A3S4Z3M4</accession>
<dbReference type="AlphaFoldDB" id="A0A3S4Z3M4"/>
<evidence type="ECO:0000313" key="2">
    <source>
        <dbReference type="EMBL" id="VEI74745.1"/>
    </source>
</evidence>
<dbReference type="RefSeq" id="WP_126301200.1">
    <property type="nucleotide sequence ID" value="NZ_LR134495.1"/>
</dbReference>
<dbReference type="Gene3D" id="1.20.141.10">
    <property type="entry name" value="Chitosanase, subunit A, domain 1"/>
    <property type="match status" value="1"/>
</dbReference>
<proteinExistence type="predicted"/>
<dbReference type="InterPro" id="IPR023346">
    <property type="entry name" value="Lysozyme-like_dom_sf"/>
</dbReference>
<dbReference type="Proteomes" id="UP000271188">
    <property type="component" value="Chromosome"/>
</dbReference>
<dbReference type="CDD" id="cd13926">
    <property type="entry name" value="N-acetylmuramidase_GH108"/>
    <property type="match status" value="1"/>
</dbReference>
<dbReference type="EMBL" id="LR134495">
    <property type="protein sequence ID" value="VEI74745.1"/>
    <property type="molecule type" value="Genomic_DNA"/>
</dbReference>
<gene>
    <name evidence="2" type="ORF">NCTC10643_00249</name>
</gene>
<reference evidence="2" key="1">
    <citation type="submission" date="2018-12" db="EMBL/GenBank/DDBJ databases">
        <authorList>
            <consortium name="Pathogen Informatics"/>
        </authorList>
    </citation>
    <scope>NUCLEOTIDE SEQUENCE [LARGE SCALE GENOMIC DNA]</scope>
    <source>
        <strain evidence="2">NCTC10643</strain>
    </source>
</reference>